<dbReference type="PANTHER" id="PTHR43022:SF1">
    <property type="entry name" value="PROTEIN SMF"/>
    <property type="match status" value="1"/>
</dbReference>
<evidence type="ECO:0000256" key="1">
    <source>
        <dbReference type="ARBA" id="ARBA00006525"/>
    </source>
</evidence>
<feature type="domain" description="DprA winged helix" evidence="3">
    <location>
        <begin position="309"/>
        <end position="360"/>
    </location>
</feature>
<dbReference type="Pfam" id="PF17782">
    <property type="entry name" value="WHD_DprA"/>
    <property type="match status" value="1"/>
</dbReference>
<sequence length="369" mass="40767">MVDGWEEREGLVALHQIQGVGWHTLDRMRQTGWHPGRSPTQDDLKRWREAGVSGKTVARIWEKWTPSFIRRVREEMDRRGIVAVTLLDSCYPPLLGQIPQPPWVLYVRGDSSLLQNACLAVVGSRKPTAYGKRVTRQLAGEIAEGGWTVVSGLASGVDGEAHRAALESFGKTVAVMGCGVDVIYPRHHRQLYAEVVQKGAVVSEFPPGTAPHPGLFPQRNRIISGLSHGTLVTEAAEKSGSLITAHCSLEQGREVFAVPGPITSELSRGTNGLVQQGAKCVLQIHDIWEELTHIQQPVPVGKREKHDVSLNADEAELMKRLDDRPFTVDFLLPHLNHSLGELHQLLLGLQVKGFVRQLPGARFVKHKES</sequence>
<evidence type="ECO:0000259" key="2">
    <source>
        <dbReference type="Pfam" id="PF02481"/>
    </source>
</evidence>
<evidence type="ECO:0000313" key="4">
    <source>
        <dbReference type="EMBL" id="SMO53368.1"/>
    </source>
</evidence>
<dbReference type="AlphaFoldDB" id="A0A521C1V4"/>
<dbReference type="SUPFAM" id="SSF102405">
    <property type="entry name" value="MCP/YpsA-like"/>
    <property type="match status" value="1"/>
</dbReference>
<dbReference type="GO" id="GO:0009294">
    <property type="term" value="P:DNA-mediated transformation"/>
    <property type="evidence" value="ECO:0007669"/>
    <property type="project" value="InterPro"/>
</dbReference>
<dbReference type="Gene3D" id="1.10.10.10">
    <property type="entry name" value="Winged helix-like DNA-binding domain superfamily/Winged helix DNA-binding domain"/>
    <property type="match status" value="1"/>
</dbReference>
<dbReference type="InterPro" id="IPR003488">
    <property type="entry name" value="DprA"/>
</dbReference>
<dbReference type="Proteomes" id="UP000315636">
    <property type="component" value="Unassembled WGS sequence"/>
</dbReference>
<dbReference type="InterPro" id="IPR036388">
    <property type="entry name" value="WH-like_DNA-bd_sf"/>
</dbReference>
<dbReference type="OrthoDB" id="9785707at2"/>
<feature type="domain" description="Smf/DprA SLOG" evidence="2">
    <location>
        <begin position="84"/>
        <end position="291"/>
    </location>
</feature>
<accession>A0A521C1V4</accession>
<dbReference type="Gene3D" id="3.40.50.450">
    <property type="match status" value="1"/>
</dbReference>
<keyword evidence="5" id="KW-1185">Reference proteome</keyword>
<dbReference type="Pfam" id="PF02481">
    <property type="entry name" value="DNA_processg_A"/>
    <property type="match status" value="1"/>
</dbReference>
<dbReference type="EMBL" id="FXTI01000003">
    <property type="protein sequence ID" value="SMO53368.1"/>
    <property type="molecule type" value="Genomic_DNA"/>
</dbReference>
<dbReference type="PANTHER" id="PTHR43022">
    <property type="entry name" value="PROTEIN SMF"/>
    <property type="match status" value="1"/>
</dbReference>
<gene>
    <name evidence="4" type="ORF">SAMN06264849_10379</name>
</gene>
<evidence type="ECO:0000259" key="3">
    <source>
        <dbReference type="Pfam" id="PF17782"/>
    </source>
</evidence>
<protein>
    <submittedName>
        <fullName evidence="4">DNA processing protein</fullName>
    </submittedName>
</protein>
<dbReference type="RefSeq" id="WP_142504846.1">
    <property type="nucleotide sequence ID" value="NZ_FXTI01000003.1"/>
</dbReference>
<name>A0A521C1V4_9BACL</name>
<evidence type="ECO:0000313" key="5">
    <source>
        <dbReference type="Proteomes" id="UP000315636"/>
    </source>
</evidence>
<reference evidence="4 5" key="1">
    <citation type="submission" date="2017-05" db="EMBL/GenBank/DDBJ databases">
        <authorList>
            <person name="Varghese N."/>
            <person name="Submissions S."/>
        </authorList>
    </citation>
    <scope>NUCLEOTIDE SEQUENCE [LARGE SCALE GENOMIC DNA]</scope>
    <source>
        <strain evidence="4 5">DSM 45474</strain>
    </source>
</reference>
<proteinExistence type="inferred from homology"/>
<dbReference type="InterPro" id="IPR057666">
    <property type="entry name" value="DrpA_SLOG"/>
</dbReference>
<dbReference type="NCBIfam" id="TIGR00732">
    <property type="entry name" value="dprA"/>
    <property type="match status" value="1"/>
</dbReference>
<comment type="similarity">
    <text evidence="1">Belongs to the DprA/Smf family.</text>
</comment>
<dbReference type="InterPro" id="IPR041614">
    <property type="entry name" value="DprA_WH"/>
</dbReference>
<organism evidence="4 5">
    <name type="scientific">Melghirimyces algeriensis</name>
    <dbReference type="NCBI Taxonomy" id="910412"/>
    <lineage>
        <taxon>Bacteria</taxon>
        <taxon>Bacillati</taxon>
        <taxon>Bacillota</taxon>
        <taxon>Bacilli</taxon>
        <taxon>Bacillales</taxon>
        <taxon>Thermoactinomycetaceae</taxon>
        <taxon>Melghirimyces</taxon>
    </lineage>
</organism>